<feature type="compositionally biased region" description="Low complexity" evidence="2">
    <location>
        <begin position="48"/>
        <end position="61"/>
    </location>
</feature>
<dbReference type="InterPro" id="IPR023365">
    <property type="entry name" value="Sortase_dom-sf"/>
</dbReference>
<reference evidence="5 6" key="1">
    <citation type="submission" date="2019-07" db="EMBL/GenBank/DDBJ databases">
        <title>R&amp;d 2014.</title>
        <authorList>
            <person name="Klenk H.-P."/>
        </authorList>
    </citation>
    <scope>NUCLEOTIDE SEQUENCE [LARGE SCALE GENOMIC DNA]</scope>
    <source>
        <strain evidence="5 6">DSM 45764</strain>
    </source>
</reference>
<evidence type="ECO:0000256" key="1">
    <source>
        <dbReference type="ARBA" id="ARBA00022801"/>
    </source>
</evidence>
<organism evidence="5 6">
    <name type="scientific">Modestobacter roseus</name>
    <dbReference type="NCBI Taxonomy" id="1181884"/>
    <lineage>
        <taxon>Bacteria</taxon>
        <taxon>Bacillati</taxon>
        <taxon>Actinomycetota</taxon>
        <taxon>Actinomycetes</taxon>
        <taxon>Geodermatophilales</taxon>
        <taxon>Geodermatophilaceae</taxon>
        <taxon>Modestobacter</taxon>
    </lineage>
</organism>
<dbReference type="AlphaFoldDB" id="A0A562IVU8"/>
<evidence type="ECO:0000313" key="5">
    <source>
        <dbReference type="EMBL" id="TWH75161.1"/>
    </source>
</evidence>
<dbReference type="Pfam" id="PF04203">
    <property type="entry name" value="Sortase"/>
    <property type="match status" value="1"/>
</dbReference>
<feature type="compositionally biased region" description="Pro residues" evidence="2">
    <location>
        <begin position="62"/>
        <end position="81"/>
    </location>
</feature>
<accession>A0A562IVU8</accession>
<evidence type="ECO:0000256" key="2">
    <source>
        <dbReference type="SAM" id="MobiDB-lite"/>
    </source>
</evidence>
<dbReference type="Gene3D" id="2.40.260.10">
    <property type="entry name" value="Sortase"/>
    <property type="match status" value="1"/>
</dbReference>
<feature type="region of interest" description="Disordered" evidence="2">
    <location>
        <begin position="27"/>
        <end position="84"/>
    </location>
</feature>
<sequence>MRAPVAGMVLGLTLAIGTPVAWAVTRPDPATGSTVEQALDAPPPSAVPSPSGAAPPTASAPAFPPVPTRDAAPTPPAPVPAPVRVSLPAQGVDAPLDPVGVSPDGQMELPEDVDRVGWYRFGPVPGDEGSAVLAGHVDDREQGLGALFPLRDAQTGDVVVVTGATGAETRWQVVSRELITKQALPLDSIFNREGPPRLVLVTCGGPFDAETRSYRDNVVVVAQPLP</sequence>
<protein>
    <submittedName>
        <fullName evidence="5">Sortase (Surface protein transpeptidase)</fullName>
    </submittedName>
</protein>
<dbReference type="InterPro" id="IPR042001">
    <property type="entry name" value="Sortase_F"/>
</dbReference>
<name>A0A562IVU8_9ACTN</name>
<keyword evidence="6" id="KW-1185">Reference proteome</keyword>
<dbReference type="RefSeq" id="WP_166521287.1">
    <property type="nucleotide sequence ID" value="NZ_VLKF01000001.1"/>
</dbReference>
<keyword evidence="1" id="KW-0378">Hydrolase</keyword>
<dbReference type="EMBL" id="VLKF01000001">
    <property type="protein sequence ID" value="TWH75159.1"/>
    <property type="molecule type" value="Genomic_DNA"/>
</dbReference>
<evidence type="ECO:0000313" key="6">
    <source>
        <dbReference type="Proteomes" id="UP000321490"/>
    </source>
</evidence>
<proteinExistence type="predicted"/>
<feature type="signal peptide" evidence="3">
    <location>
        <begin position="1"/>
        <end position="23"/>
    </location>
</feature>
<evidence type="ECO:0000313" key="4">
    <source>
        <dbReference type="EMBL" id="TWH75159.1"/>
    </source>
</evidence>
<dbReference type="CDD" id="cd05829">
    <property type="entry name" value="Sortase_F"/>
    <property type="match status" value="1"/>
</dbReference>
<keyword evidence="3" id="KW-0732">Signal</keyword>
<dbReference type="Proteomes" id="UP000321490">
    <property type="component" value="Unassembled WGS sequence"/>
</dbReference>
<dbReference type="EMBL" id="VLKF01000001">
    <property type="protein sequence ID" value="TWH75161.1"/>
    <property type="molecule type" value="Genomic_DNA"/>
</dbReference>
<dbReference type="InterPro" id="IPR005754">
    <property type="entry name" value="Sortase"/>
</dbReference>
<dbReference type="GO" id="GO:0016787">
    <property type="term" value="F:hydrolase activity"/>
    <property type="evidence" value="ECO:0007669"/>
    <property type="project" value="UniProtKB-KW"/>
</dbReference>
<evidence type="ECO:0000256" key="3">
    <source>
        <dbReference type="SAM" id="SignalP"/>
    </source>
</evidence>
<dbReference type="SUPFAM" id="SSF63817">
    <property type="entry name" value="Sortase"/>
    <property type="match status" value="1"/>
</dbReference>
<comment type="caution">
    <text evidence="5">The sequence shown here is derived from an EMBL/GenBank/DDBJ whole genome shotgun (WGS) entry which is preliminary data.</text>
</comment>
<feature type="chain" id="PRO_5036136160" evidence="3">
    <location>
        <begin position="24"/>
        <end position="226"/>
    </location>
</feature>
<gene>
    <name evidence="4" type="ORF">JD78_03714</name>
    <name evidence="5" type="ORF">JD78_03716</name>
</gene>